<keyword evidence="1" id="KW-0813">Transport</keyword>
<reference evidence="9" key="1">
    <citation type="submission" date="2020-10" db="EMBL/GenBank/DDBJ databases">
        <authorList>
            <person name="Gilroy R."/>
        </authorList>
    </citation>
    <scope>NUCLEOTIDE SEQUENCE</scope>
    <source>
        <strain evidence="9">CHK195-11698</strain>
    </source>
</reference>
<evidence type="ECO:0000256" key="4">
    <source>
        <dbReference type="ARBA" id="ARBA00022679"/>
    </source>
</evidence>
<feature type="modified residue" description="Phosphocysteine; by EIIA" evidence="7">
    <location>
        <position position="8"/>
    </location>
</feature>
<evidence type="ECO:0000256" key="7">
    <source>
        <dbReference type="PROSITE-ProRule" id="PRU00423"/>
    </source>
</evidence>
<dbReference type="AlphaFoldDB" id="A0A9D1L086"/>
<dbReference type="Proteomes" id="UP000824175">
    <property type="component" value="Unassembled WGS sequence"/>
</dbReference>
<dbReference type="InterPro" id="IPR013012">
    <property type="entry name" value="PTS_EIIB_3"/>
</dbReference>
<evidence type="ECO:0000259" key="8">
    <source>
        <dbReference type="PROSITE" id="PS51100"/>
    </source>
</evidence>
<dbReference type="InterPro" id="IPR036095">
    <property type="entry name" value="PTS_EIIB-like_sf"/>
</dbReference>
<feature type="domain" description="PTS EIIB type-3" evidence="8">
    <location>
        <begin position="1"/>
        <end position="108"/>
    </location>
</feature>
<evidence type="ECO:0000256" key="2">
    <source>
        <dbReference type="ARBA" id="ARBA00022553"/>
    </source>
</evidence>
<organism evidence="9 10">
    <name type="scientific">Candidatus Fimiplasma intestinipullorum</name>
    <dbReference type="NCBI Taxonomy" id="2840825"/>
    <lineage>
        <taxon>Bacteria</taxon>
        <taxon>Bacillati</taxon>
        <taxon>Bacillota</taxon>
        <taxon>Clostridia</taxon>
        <taxon>Eubacteriales</taxon>
        <taxon>Candidatus Fimiplasma</taxon>
    </lineage>
</organism>
<dbReference type="GO" id="GO:0008982">
    <property type="term" value="F:protein-N(PI)-phosphohistidine-sugar phosphotransferase activity"/>
    <property type="evidence" value="ECO:0007669"/>
    <property type="project" value="InterPro"/>
</dbReference>
<comment type="caution">
    <text evidence="9">The sequence shown here is derived from an EMBL/GenBank/DDBJ whole genome shotgun (WGS) entry which is preliminary data.</text>
</comment>
<dbReference type="PANTHER" id="PTHR34581">
    <property type="entry name" value="PTS SYSTEM N,N'-DIACETYLCHITOBIOSE-SPECIFIC EIIB COMPONENT"/>
    <property type="match status" value="1"/>
</dbReference>
<protein>
    <submittedName>
        <fullName evidence="9">PTS sugar transporter subunit IIB</fullName>
    </submittedName>
</protein>
<proteinExistence type="predicted"/>
<keyword evidence="3 9" id="KW-0762">Sugar transport</keyword>
<keyword evidence="2" id="KW-0597">Phosphoprotein</keyword>
<gene>
    <name evidence="9" type="ORF">IAD15_01875</name>
</gene>
<evidence type="ECO:0000313" key="10">
    <source>
        <dbReference type="Proteomes" id="UP000824175"/>
    </source>
</evidence>
<keyword evidence="5" id="KW-0598">Phosphotransferase system</keyword>
<name>A0A9D1L086_9FIRM</name>
<sequence>MLRILICCGGGFSSSALSVKVKKEIEAKGLQDEVAVDFCPFEFSRDHLDEADVIMVCPHQKYRIKQYVADYIQDKKPVYLLPPKMYGTMEVEELYTDAKDILTAFLQTHLNPFYFPGEEDILRVKRSKAYRHYHAKSSSSEADQ</sequence>
<dbReference type="SUPFAM" id="SSF52794">
    <property type="entry name" value="PTS system IIB component-like"/>
    <property type="match status" value="1"/>
</dbReference>
<evidence type="ECO:0000256" key="1">
    <source>
        <dbReference type="ARBA" id="ARBA00022448"/>
    </source>
</evidence>
<evidence type="ECO:0000256" key="3">
    <source>
        <dbReference type="ARBA" id="ARBA00022597"/>
    </source>
</evidence>
<dbReference type="InterPro" id="IPR051819">
    <property type="entry name" value="PTS_sugar-specific_EIIB"/>
</dbReference>
<keyword evidence="4" id="KW-0808">Transferase</keyword>
<dbReference type="GO" id="GO:0016301">
    <property type="term" value="F:kinase activity"/>
    <property type="evidence" value="ECO:0007669"/>
    <property type="project" value="UniProtKB-KW"/>
</dbReference>
<accession>A0A9D1L086</accession>
<dbReference type="InterPro" id="IPR003501">
    <property type="entry name" value="PTS_EIIB_2/3"/>
</dbReference>
<dbReference type="PROSITE" id="PS51100">
    <property type="entry name" value="PTS_EIIB_TYPE_3"/>
    <property type="match status" value="1"/>
</dbReference>
<evidence type="ECO:0000256" key="6">
    <source>
        <dbReference type="ARBA" id="ARBA00022777"/>
    </source>
</evidence>
<dbReference type="Pfam" id="PF02302">
    <property type="entry name" value="PTS_IIB"/>
    <property type="match status" value="1"/>
</dbReference>
<evidence type="ECO:0000313" key="9">
    <source>
        <dbReference type="EMBL" id="HIU12806.1"/>
    </source>
</evidence>
<dbReference type="GO" id="GO:0009401">
    <property type="term" value="P:phosphoenolpyruvate-dependent sugar phosphotransferase system"/>
    <property type="evidence" value="ECO:0007669"/>
    <property type="project" value="UniProtKB-KW"/>
</dbReference>
<dbReference type="EMBL" id="DVMJ01000012">
    <property type="protein sequence ID" value="HIU12806.1"/>
    <property type="molecule type" value="Genomic_DNA"/>
</dbReference>
<dbReference type="PANTHER" id="PTHR34581:SF2">
    <property type="entry name" value="PTS SYSTEM N,N'-DIACETYLCHITOBIOSE-SPECIFIC EIIB COMPONENT"/>
    <property type="match status" value="1"/>
</dbReference>
<evidence type="ECO:0000256" key="5">
    <source>
        <dbReference type="ARBA" id="ARBA00022683"/>
    </source>
</evidence>
<keyword evidence="6" id="KW-0418">Kinase</keyword>
<reference evidence="9" key="2">
    <citation type="journal article" date="2021" name="PeerJ">
        <title>Extensive microbial diversity within the chicken gut microbiome revealed by metagenomics and culture.</title>
        <authorList>
            <person name="Gilroy R."/>
            <person name="Ravi A."/>
            <person name="Getino M."/>
            <person name="Pursley I."/>
            <person name="Horton D.L."/>
            <person name="Alikhan N.F."/>
            <person name="Baker D."/>
            <person name="Gharbi K."/>
            <person name="Hall N."/>
            <person name="Watson M."/>
            <person name="Adriaenssens E.M."/>
            <person name="Foster-Nyarko E."/>
            <person name="Jarju S."/>
            <person name="Secka A."/>
            <person name="Antonio M."/>
            <person name="Oren A."/>
            <person name="Chaudhuri R.R."/>
            <person name="La Ragione R."/>
            <person name="Hildebrand F."/>
            <person name="Pallen M.J."/>
        </authorList>
    </citation>
    <scope>NUCLEOTIDE SEQUENCE</scope>
    <source>
        <strain evidence="9">CHK195-11698</strain>
    </source>
</reference>
<dbReference type="Gene3D" id="3.40.50.2300">
    <property type="match status" value="1"/>
</dbReference>